<comment type="similarity">
    <text evidence="8 9">Belongs to the TonB-dependent receptor family.</text>
</comment>
<keyword evidence="3 8" id="KW-1134">Transmembrane beta strand</keyword>
<dbReference type="SUPFAM" id="SSF49464">
    <property type="entry name" value="Carboxypeptidase regulatory domain-like"/>
    <property type="match status" value="1"/>
</dbReference>
<evidence type="ECO:0000259" key="11">
    <source>
        <dbReference type="Pfam" id="PF07715"/>
    </source>
</evidence>
<keyword evidence="5 9" id="KW-0798">TonB box</keyword>
<feature type="domain" description="TonB-dependent receptor plug" evidence="11">
    <location>
        <begin position="234"/>
        <end position="339"/>
    </location>
</feature>
<dbReference type="GO" id="GO:0009279">
    <property type="term" value="C:cell outer membrane"/>
    <property type="evidence" value="ECO:0007669"/>
    <property type="project" value="UniProtKB-SubCell"/>
</dbReference>
<dbReference type="InterPro" id="IPR008969">
    <property type="entry name" value="CarboxyPept-like_regulatory"/>
</dbReference>
<gene>
    <name evidence="12" type="ORF">SAMN04487995_0152</name>
</gene>
<evidence type="ECO:0000256" key="6">
    <source>
        <dbReference type="ARBA" id="ARBA00023136"/>
    </source>
</evidence>
<dbReference type="InterPro" id="IPR012910">
    <property type="entry name" value="Plug_dom"/>
</dbReference>
<proteinExistence type="inferred from homology"/>
<reference evidence="12 13" key="1">
    <citation type="submission" date="2016-10" db="EMBL/GenBank/DDBJ databases">
        <authorList>
            <person name="de Groot N.N."/>
        </authorList>
    </citation>
    <scope>NUCLEOTIDE SEQUENCE [LARGE SCALE GENOMIC DNA]</scope>
    <source>
        <strain evidence="12 13">DSM 19938</strain>
    </source>
</reference>
<evidence type="ECO:0000256" key="9">
    <source>
        <dbReference type="RuleBase" id="RU003357"/>
    </source>
</evidence>
<evidence type="ECO:0000256" key="1">
    <source>
        <dbReference type="ARBA" id="ARBA00004571"/>
    </source>
</evidence>
<dbReference type="Gene3D" id="2.60.40.1120">
    <property type="entry name" value="Carboxypeptidase-like, regulatory domain"/>
    <property type="match status" value="1"/>
</dbReference>
<dbReference type="InterPro" id="IPR037066">
    <property type="entry name" value="Plug_dom_sf"/>
</dbReference>
<dbReference type="Pfam" id="PF07715">
    <property type="entry name" value="Plug"/>
    <property type="match status" value="1"/>
</dbReference>
<dbReference type="Proteomes" id="UP000199532">
    <property type="component" value="Unassembled WGS sequence"/>
</dbReference>
<dbReference type="PROSITE" id="PS52016">
    <property type="entry name" value="TONB_DEPENDENT_REC_3"/>
    <property type="match status" value="1"/>
</dbReference>
<dbReference type="STRING" id="408657.SAMN04487995_0152"/>
<dbReference type="OrthoDB" id="9768177at2"/>
<dbReference type="SUPFAM" id="SSF56935">
    <property type="entry name" value="Porins"/>
    <property type="match status" value="1"/>
</dbReference>
<dbReference type="RefSeq" id="WP_090330803.1">
    <property type="nucleotide sequence ID" value="NZ_FNXY01000001.1"/>
</dbReference>
<comment type="subcellular location">
    <subcellularLocation>
        <location evidence="1 8">Cell outer membrane</location>
        <topology evidence="1 8">Multi-pass membrane protein</topology>
    </subcellularLocation>
</comment>
<dbReference type="Pfam" id="PF00593">
    <property type="entry name" value="TonB_dep_Rec_b-barrel"/>
    <property type="match status" value="1"/>
</dbReference>
<evidence type="ECO:0000313" key="13">
    <source>
        <dbReference type="Proteomes" id="UP000199532"/>
    </source>
</evidence>
<sequence>MKKTEPLLLGICRNIMPLRKAFGILFSLAVLCCCLGSIQAQAFSRQEVTDRLVTIKAEKQRFEQILNSIESQTGARIVYSSKRINVDQPVSISVAGKKLGQVLAELLSPLNLTYRLVGGQIVLDNVAGQNQGAESAPKASAVRKVSGVVTDEKDATLPGVSVVIKGTQKGTLTDVNGKYEIEIGDDQTTLVFSFVGYVSQEIVAANQSEIQVKLQPEDKSLEEVVVVGYGTQRKTEVATAVGSIEGASIAERGTVSPLQGAQGQIAGVDISAGSGRAGSGFAVQIRGQNSLAGGQPLFVVDGVIVSDINFLNPQDISKMDVLKDAASTAIYGSRGSNGVILITTKNGKSIKGGGATISYDGYMGVKKIARLPNFMTGPEFWEYRQNTFISPEIIAGRENYDNTIGSLGNPVVLERINTNNYTDWPALVLKDGKQSNHWLTVSGMSDNGSIQYLIGAGYQGEDGNLLNETMDRYNFKASVDGKISKNWSAGMSFNFSLTDTERGSDDAVRNAFNMAPFFSPYNPDGSLMFRPGQIPVPNSTVVSSYTSTVNPLLEIPNSENNTRRSFGVGNIFLQYSPVSWIDIRSTFSPSLNFQRNGRYWGSLTGVGAGLLADAERGNEQSMSYIFDNIATIRKTFGDHNFTFTGLYSMQKNRYESDGMRVNDLPFNSSYYNLGSSTNRQSATSSFSQFSILSYMARLNYVLKNKYYVTVATRWDGSSKLAEGQKWSTFPSAAIGWQLSEEDFLKQVNQLSDLKLRFSAGVAGNNNNISAYESNMTLADPSFYDFGGNTALGYGPSRLPNPGLTWERTTEFDLGLDYGFFRNRISGTIDIYNKLSKGILMNRNIPLETGWSSIKDNVGSVRNRGIEFSIRTLNVRAKDFSWTTSLNFSRNQNSIVNLLDKKEDLVGNWWFIGQPINVNYTYVFDGIWQESERADAVKYGQLPGQAKVKDLNNDGKISSSDDRQIIGQKDPKWTGGFSTQVTFKSFDLSASLFARQGMQVYSAFHSNFINYSDRGTNKIYNDYYMPVNKVTPARSSNTYPQPNNVGPYWAGVNGVGYYRDISFVKVQNISLGYTLPSGIVKKIGIKDLRAYVNVLNPFVWTKFDGFDPESASGIDASSSTNVSNTTTGNINNTGPSTITYQFGLNLKF</sequence>
<keyword evidence="4 8" id="KW-0812">Transmembrane</keyword>
<name>A0A1H6Q9U0_9BACT</name>
<dbReference type="InterPro" id="IPR023996">
    <property type="entry name" value="TonB-dep_OMP_SusC/RagA"/>
</dbReference>
<dbReference type="NCBIfam" id="TIGR04056">
    <property type="entry name" value="OMP_RagA_SusC"/>
    <property type="match status" value="1"/>
</dbReference>
<dbReference type="InterPro" id="IPR036942">
    <property type="entry name" value="Beta-barrel_TonB_sf"/>
</dbReference>
<dbReference type="NCBIfam" id="TIGR04057">
    <property type="entry name" value="SusC_RagA_signa"/>
    <property type="match status" value="1"/>
</dbReference>
<accession>A0A1H6Q9U0</accession>
<evidence type="ECO:0000259" key="10">
    <source>
        <dbReference type="Pfam" id="PF00593"/>
    </source>
</evidence>
<keyword evidence="13" id="KW-1185">Reference proteome</keyword>
<dbReference type="Gene3D" id="2.40.170.20">
    <property type="entry name" value="TonB-dependent receptor, beta-barrel domain"/>
    <property type="match status" value="1"/>
</dbReference>
<dbReference type="InterPro" id="IPR039426">
    <property type="entry name" value="TonB-dep_rcpt-like"/>
</dbReference>
<dbReference type="Pfam" id="PF13715">
    <property type="entry name" value="CarbopepD_reg_2"/>
    <property type="match status" value="1"/>
</dbReference>
<evidence type="ECO:0000256" key="2">
    <source>
        <dbReference type="ARBA" id="ARBA00022448"/>
    </source>
</evidence>
<dbReference type="EMBL" id="FNXY01000001">
    <property type="protein sequence ID" value="SEI37584.1"/>
    <property type="molecule type" value="Genomic_DNA"/>
</dbReference>
<keyword evidence="7 8" id="KW-0998">Cell outer membrane</keyword>
<evidence type="ECO:0000313" key="12">
    <source>
        <dbReference type="EMBL" id="SEI37584.1"/>
    </source>
</evidence>
<evidence type="ECO:0000256" key="7">
    <source>
        <dbReference type="ARBA" id="ARBA00023237"/>
    </source>
</evidence>
<feature type="domain" description="TonB-dependent receptor-like beta-barrel" evidence="10">
    <location>
        <begin position="521"/>
        <end position="1095"/>
    </location>
</feature>
<evidence type="ECO:0000256" key="8">
    <source>
        <dbReference type="PROSITE-ProRule" id="PRU01360"/>
    </source>
</evidence>
<protein>
    <submittedName>
        <fullName evidence="12">TonB-linked outer membrane protein, SusC/RagA family</fullName>
    </submittedName>
</protein>
<dbReference type="InterPro" id="IPR023997">
    <property type="entry name" value="TonB-dep_OMP_SusC/RagA_CS"/>
</dbReference>
<keyword evidence="2 8" id="KW-0813">Transport</keyword>
<dbReference type="AlphaFoldDB" id="A0A1H6Q9U0"/>
<dbReference type="InterPro" id="IPR000531">
    <property type="entry name" value="Beta-barrel_TonB"/>
</dbReference>
<keyword evidence="6 8" id="KW-0472">Membrane</keyword>
<dbReference type="Gene3D" id="2.170.130.10">
    <property type="entry name" value="TonB-dependent receptor, plug domain"/>
    <property type="match status" value="1"/>
</dbReference>
<evidence type="ECO:0000256" key="5">
    <source>
        <dbReference type="ARBA" id="ARBA00023077"/>
    </source>
</evidence>
<evidence type="ECO:0000256" key="4">
    <source>
        <dbReference type="ARBA" id="ARBA00022692"/>
    </source>
</evidence>
<organism evidence="12 13">
    <name type="scientific">Dyadobacter koreensis</name>
    <dbReference type="NCBI Taxonomy" id="408657"/>
    <lineage>
        <taxon>Bacteria</taxon>
        <taxon>Pseudomonadati</taxon>
        <taxon>Bacteroidota</taxon>
        <taxon>Cytophagia</taxon>
        <taxon>Cytophagales</taxon>
        <taxon>Spirosomataceae</taxon>
        <taxon>Dyadobacter</taxon>
    </lineage>
</organism>
<evidence type="ECO:0000256" key="3">
    <source>
        <dbReference type="ARBA" id="ARBA00022452"/>
    </source>
</evidence>